<proteinExistence type="predicted"/>
<dbReference type="GO" id="GO:0006644">
    <property type="term" value="P:phospholipid metabolic process"/>
    <property type="evidence" value="ECO:0007669"/>
    <property type="project" value="InterPro"/>
</dbReference>
<accession>B8ILB1</accession>
<dbReference type="SUPFAM" id="SSF48619">
    <property type="entry name" value="Phospholipase A2, PLA2"/>
    <property type="match status" value="1"/>
</dbReference>
<keyword evidence="2" id="KW-0732">Signal</keyword>
<dbReference type="RefSeq" id="WP_015931720.1">
    <property type="nucleotide sequence ID" value="NC_011894.1"/>
</dbReference>
<dbReference type="KEGG" id="mno:Mnod_5264"/>
<name>B8ILB1_METNO</name>
<dbReference type="EMBL" id="CP001349">
    <property type="protein sequence ID" value="ACL60110.1"/>
    <property type="molecule type" value="Genomic_DNA"/>
</dbReference>
<evidence type="ECO:0000313" key="4">
    <source>
        <dbReference type="Proteomes" id="UP000008207"/>
    </source>
</evidence>
<feature type="region of interest" description="Disordered" evidence="1">
    <location>
        <begin position="115"/>
        <end position="149"/>
    </location>
</feature>
<reference evidence="3 4" key="1">
    <citation type="submission" date="2009-01" db="EMBL/GenBank/DDBJ databases">
        <title>Complete sequence of chromosome of Methylobacterium nodulans ORS 2060.</title>
        <authorList>
            <consortium name="US DOE Joint Genome Institute"/>
            <person name="Lucas S."/>
            <person name="Copeland A."/>
            <person name="Lapidus A."/>
            <person name="Glavina del Rio T."/>
            <person name="Dalin E."/>
            <person name="Tice H."/>
            <person name="Bruce D."/>
            <person name="Goodwin L."/>
            <person name="Pitluck S."/>
            <person name="Sims D."/>
            <person name="Brettin T."/>
            <person name="Detter J.C."/>
            <person name="Han C."/>
            <person name="Larimer F."/>
            <person name="Land M."/>
            <person name="Hauser L."/>
            <person name="Kyrpides N."/>
            <person name="Ivanova N."/>
            <person name="Marx C.J."/>
            <person name="Richardson P."/>
        </authorList>
    </citation>
    <scope>NUCLEOTIDE SEQUENCE [LARGE SCALE GENOMIC DNA]</scope>
    <source>
        <strain evidence="4">LMG 21967 / CNCM I-2342 / ORS 2060</strain>
    </source>
</reference>
<dbReference type="GO" id="GO:0004623">
    <property type="term" value="F:phospholipase A2 activity"/>
    <property type="evidence" value="ECO:0007669"/>
    <property type="project" value="InterPro"/>
</dbReference>
<evidence type="ECO:0000313" key="3">
    <source>
        <dbReference type="EMBL" id="ACL60110.1"/>
    </source>
</evidence>
<sequence>MVRLSLSLLLAAGLAAPVQAQGLNPDHRGPTMLIHGNYCGPGNNAPLPPVDALDVACAHHDACSPDGGLPSRACNARLAREADLISRDPRQPEDIRMLAGMIALGAGMLPSASPMAPAALGTTGPSLAVPPRRVVLPPGPADLDGEGDE</sequence>
<dbReference type="Proteomes" id="UP000008207">
    <property type="component" value="Chromosome"/>
</dbReference>
<dbReference type="Gene3D" id="1.20.90.10">
    <property type="entry name" value="Phospholipase A2 domain"/>
    <property type="match status" value="1"/>
</dbReference>
<organism evidence="3 4">
    <name type="scientific">Methylobacterium nodulans (strain LMG 21967 / CNCM I-2342 / ORS 2060)</name>
    <dbReference type="NCBI Taxonomy" id="460265"/>
    <lineage>
        <taxon>Bacteria</taxon>
        <taxon>Pseudomonadati</taxon>
        <taxon>Pseudomonadota</taxon>
        <taxon>Alphaproteobacteria</taxon>
        <taxon>Hyphomicrobiales</taxon>
        <taxon>Methylobacteriaceae</taxon>
        <taxon>Methylobacterium</taxon>
    </lineage>
</organism>
<evidence type="ECO:0008006" key="5">
    <source>
        <dbReference type="Google" id="ProtNLM"/>
    </source>
</evidence>
<dbReference type="AlphaFoldDB" id="B8ILB1"/>
<feature type="chain" id="PRO_5002871954" description="Phospholipase A2" evidence="2">
    <location>
        <begin position="21"/>
        <end position="149"/>
    </location>
</feature>
<keyword evidence="4" id="KW-1185">Reference proteome</keyword>
<dbReference type="InterPro" id="IPR036444">
    <property type="entry name" value="PLipase_A2_dom_sf"/>
</dbReference>
<evidence type="ECO:0000256" key="1">
    <source>
        <dbReference type="SAM" id="MobiDB-lite"/>
    </source>
</evidence>
<dbReference type="HOGENOM" id="CLU_125427_0_0_5"/>
<gene>
    <name evidence="3" type="ordered locus">Mnod_5264</name>
</gene>
<dbReference type="eggNOG" id="ENOG5030IKR">
    <property type="taxonomic scope" value="Bacteria"/>
</dbReference>
<dbReference type="GO" id="GO:0050482">
    <property type="term" value="P:arachidonate secretion"/>
    <property type="evidence" value="ECO:0007669"/>
    <property type="project" value="InterPro"/>
</dbReference>
<feature type="signal peptide" evidence="2">
    <location>
        <begin position="1"/>
        <end position="20"/>
    </location>
</feature>
<feature type="compositionally biased region" description="Low complexity" evidence="1">
    <location>
        <begin position="115"/>
        <end position="136"/>
    </location>
</feature>
<protein>
    <recommendedName>
        <fullName evidence="5">Phospholipase A2</fullName>
    </recommendedName>
</protein>
<evidence type="ECO:0000256" key="2">
    <source>
        <dbReference type="SAM" id="SignalP"/>
    </source>
</evidence>